<feature type="compositionally biased region" description="Polar residues" evidence="1">
    <location>
        <begin position="1"/>
        <end position="11"/>
    </location>
</feature>
<name>A0A0K0N709_9CAUD</name>
<dbReference type="Proteomes" id="UP000202743">
    <property type="component" value="Segment"/>
</dbReference>
<dbReference type="GeneID" id="26517445"/>
<evidence type="ECO:0000256" key="1">
    <source>
        <dbReference type="SAM" id="MobiDB-lite"/>
    </source>
</evidence>
<evidence type="ECO:0000313" key="3">
    <source>
        <dbReference type="Proteomes" id="UP000202743"/>
    </source>
</evidence>
<proteinExistence type="predicted"/>
<dbReference type="EMBL" id="KR063278">
    <property type="protein sequence ID" value="AKJ72522.1"/>
    <property type="molecule type" value="Genomic_DNA"/>
</dbReference>
<sequence>MESPDSTNTFNKGVPMSKTIKRNSTRVNNQIKRGRRLSASERREVDRMMSTSLAPIVGFVFANEVRK</sequence>
<dbReference type="OrthoDB" id="40147at10239"/>
<protein>
    <submittedName>
        <fullName evidence="2">Uncharacterized protein</fullName>
    </submittedName>
</protein>
<dbReference type="RefSeq" id="YP_009189222.1">
    <property type="nucleotide sequence ID" value="NC_028673.1"/>
</dbReference>
<evidence type="ECO:0000313" key="2">
    <source>
        <dbReference type="EMBL" id="AKJ72522.1"/>
    </source>
</evidence>
<reference evidence="2 3" key="1">
    <citation type="journal article" date="2015" name="PLoS ONE">
        <title>Lysis to Kill: Evaluation of the Lytic Abilities, and Genomics of Nine Bacteriophages Infective for Gordonia spp. and Their Potential Use in Activated Sludge Foam Biocontrol.</title>
        <authorList>
            <person name="Dyson Z.A."/>
            <person name="Tucci J."/>
            <person name="Seviour R.J."/>
            <person name="Petrovski S."/>
        </authorList>
    </citation>
    <scope>NUCLEOTIDE SEQUENCE [LARGE SCALE GENOMIC DNA]</scope>
</reference>
<keyword evidence="3" id="KW-1185">Reference proteome</keyword>
<organism evidence="2 3">
    <name type="scientific">Gordonia phage GMA7</name>
    <dbReference type="NCBI Taxonomy" id="1647286"/>
    <lineage>
        <taxon>Viruses</taxon>
        <taxon>Duplodnaviria</taxon>
        <taxon>Heunggongvirae</taxon>
        <taxon>Uroviricota</taxon>
        <taxon>Caudoviricetes</taxon>
        <taxon>Getseptimavirus</taxon>
        <taxon>Getseptimavirus GMA7</taxon>
    </lineage>
</organism>
<accession>A0A0K0N709</accession>
<gene>
    <name evidence="2" type="ORF">GMA7_85</name>
</gene>
<feature type="region of interest" description="Disordered" evidence="1">
    <location>
        <begin position="1"/>
        <end position="45"/>
    </location>
</feature>
<dbReference type="KEGG" id="vg:26517445"/>